<evidence type="ECO:0000313" key="3">
    <source>
        <dbReference type="Proteomes" id="UP001319827"/>
    </source>
</evidence>
<evidence type="ECO:0000313" key="2">
    <source>
        <dbReference type="EMBL" id="BCR04534.1"/>
    </source>
</evidence>
<organism evidence="2 3">
    <name type="scientific">Desulfuromonas versatilis</name>
    <dbReference type="NCBI Taxonomy" id="2802975"/>
    <lineage>
        <taxon>Bacteria</taxon>
        <taxon>Pseudomonadati</taxon>
        <taxon>Thermodesulfobacteriota</taxon>
        <taxon>Desulfuromonadia</taxon>
        <taxon>Desulfuromonadales</taxon>
        <taxon>Desulfuromonadaceae</taxon>
        <taxon>Desulfuromonas</taxon>
    </lineage>
</organism>
<proteinExistence type="predicted"/>
<sequence>MSKPDKPTGADGRGFTLSPIYFIYGLVALLAIFWTWKVLIAFAILWGAAMLFAWFDDRRHQRRIVPPPRPSGELSSPGEPLTACPECGGELFSVEPGLTSAEEIAKSGGQASKLTSFSTEIYFHNGP</sequence>
<accession>A0ABM8HRI8</accession>
<feature type="transmembrane region" description="Helical" evidence="1">
    <location>
        <begin position="20"/>
        <end position="53"/>
    </location>
</feature>
<name>A0ABM8HRI8_9BACT</name>
<dbReference type="RefSeq" id="WP_221251995.1">
    <property type="nucleotide sequence ID" value="NZ_AP024355.1"/>
</dbReference>
<reference evidence="2 3" key="2">
    <citation type="journal article" date="2021" name="Int. J. Syst. Evol. Microbiol.">
        <title>Isolation and Polyphasic Characterization of Desulfuromonas versatilis sp. Nov., an Electrogenic Bacteria Capable of Versatile Metabolism Isolated from a Graphene Oxide-Reducing Enrichment Culture.</title>
        <authorList>
            <person name="Xie L."/>
            <person name="Yoshida N."/>
            <person name="Ishii S."/>
            <person name="Meng L."/>
        </authorList>
    </citation>
    <scope>NUCLEOTIDE SEQUENCE [LARGE SCALE GENOMIC DNA]</scope>
    <source>
        <strain evidence="2 3">NIT-T3</strain>
    </source>
</reference>
<evidence type="ECO:0008006" key="4">
    <source>
        <dbReference type="Google" id="ProtNLM"/>
    </source>
</evidence>
<keyword evidence="3" id="KW-1185">Reference proteome</keyword>
<evidence type="ECO:0000256" key="1">
    <source>
        <dbReference type="SAM" id="Phobius"/>
    </source>
</evidence>
<keyword evidence="1" id="KW-1133">Transmembrane helix</keyword>
<keyword evidence="1" id="KW-0812">Transmembrane</keyword>
<gene>
    <name evidence="2" type="ORF">DESUT3_16030</name>
</gene>
<dbReference type="Proteomes" id="UP001319827">
    <property type="component" value="Chromosome"/>
</dbReference>
<reference evidence="2 3" key="1">
    <citation type="journal article" date="2016" name="C (Basel)">
        <title>Selective Growth of and Electricity Production by Marine Exoelectrogenic Bacteria in Self-Aggregated Hydrogel of Microbially Reduced Graphene Oxide.</title>
        <authorList>
            <person name="Yoshida N."/>
            <person name="Goto Y."/>
            <person name="Miyata Y."/>
        </authorList>
    </citation>
    <scope>NUCLEOTIDE SEQUENCE [LARGE SCALE GENOMIC DNA]</scope>
    <source>
        <strain evidence="2 3">NIT-T3</strain>
    </source>
</reference>
<dbReference type="EMBL" id="AP024355">
    <property type="protein sequence ID" value="BCR04534.1"/>
    <property type="molecule type" value="Genomic_DNA"/>
</dbReference>
<keyword evidence="1" id="KW-0472">Membrane</keyword>
<protein>
    <recommendedName>
        <fullName evidence="4">Phosphatidylserine decarboxylase family protein</fullName>
    </recommendedName>
</protein>